<name>A0A3Q1IA08_ANATE</name>
<dbReference type="PANTHER" id="PTHR15871:SF2">
    <property type="entry name" value="PLECKSTRIN HOMOLOGY DOMAIN-CONTAINING FAMILY O MEMBER 2"/>
    <property type="match status" value="1"/>
</dbReference>
<reference evidence="3" key="2">
    <citation type="submission" date="2025-08" db="UniProtKB">
        <authorList>
            <consortium name="Ensembl"/>
        </authorList>
    </citation>
    <scope>IDENTIFICATION</scope>
</reference>
<dbReference type="Ensembl" id="ENSATET00000014562.3">
    <property type="protein sequence ID" value="ENSATEP00000014333.1"/>
    <property type="gene ID" value="ENSATEG00000010007.3"/>
</dbReference>
<dbReference type="RefSeq" id="XP_026233772.1">
    <property type="nucleotide sequence ID" value="XM_026377987.1"/>
</dbReference>
<feature type="compositionally biased region" description="Basic and acidic residues" evidence="1">
    <location>
        <begin position="476"/>
        <end position="494"/>
    </location>
</feature>
<keyword evidence="4" id="KW-1185">Reference proteome</keyword>
<evidence type="ECO:0000313" key="3">
    <source>
        <dbReference type="Ensembl" id="ENSATEP00000014333.1"/>
    </source>
</evidence>
<evidence type="ECO:0000256" key="1">
    <source>
        <dbReference type="SAM" id="MobiDB-lite"/>
    </source>
</evidence>
<dbReference type="GeneTree" id="ENSGT00530000063760"/>
<dbReference type="SMART" id="SM00233">
    <property type="entry name" value="PH"/>
    <property type="match status" value="1"/>
</dbReference>
<dbReference type="PROSITE" id="PS50003">
    <property type="entry name" value="PH_DOMAIN"/>
    <property type="match status" value="1"/>
</dbReference>
<dbReference type="Pfam" id="PF00169">
    <property type="entry name" value="PH"/>
    <property type="match status" value="1"/>
</dbReference>
<feature type="compositionally biased region" description="Pro residues" evidence="1">
    <location>
        <begin position="311"/>
        <end position="332"/>
    </location>
</feature>
<dbReference type="CTD" id="80301"/>
<evidence type="ECO:0000313" key="4">
    <source>
        <dbReference type="Proteomes" id="UP000265040"/>
    </source>
</evidence>
<dbReference type="OMA" id="MPPIKEA"/>
<feature type="compositionally biased region" description="Polar residues" evidence="1">
    <location>
        <begin position="398"/>
        <end position="408"/>
    </location>
</feature>
<feature type="compositionally biased region" description="Polar residues" evidence="1">
    <location>
        <begin position="417"/>
        <end position="444"/>
    </location>
</feature>
<feature type="region of interest" description="Disordered" evidence="1">
    <location>
        <begin position="529"/>
        <end position="570"/>
    </location>
</feature>
<dbReference type="GO" id="GO:0071888">
    <property type="term" value="P:macrophage apoptotic process"/>
    <property type="evidence" value="ECO:0007669"/>
    <property type="project" value="TreeGrafter"/>
</dbReference>
<feature type="compositionally biased region" description="Basic and acidic residues" evidence="1">
    <location>
        <begin position="367"/>
        <end position="384"/>
    </location>
</feature>
<feature type="compositionally biased region" description="Polar residues" evidence="1">
    <location>
        <begin position="536"/>
        <end position="548"/>
    </location>
</feature>
<dbReference type="InterPro" id="IPR001849">
    <property type="entry name" value="PH_domain"/>
</dbReference>
<feature type="compositionally biased region" description="Basic and acidic residues" evidence="1">
    <location>
        <begin position="299"/>
        <end position="308"/>
    </location>
</feature>
<dbReference type="InterPro" id="IPR011993">
    <property type="entry name" value="PH-like_dom_sf"/>
</dbReference>
<protein>
    <recommendedName>
        <fullName evidence="2">PH domain-containing protein</fullName>
    </recommendedName>
</protein>
<dbReference type="OrthoDB" id="8860305at2759"/>
<dbReference type="InterPro" id="IPR043448">
    <property type="entry name" value="PKHO1/2"/>
</dbReference>
<accession>A0A3Q1IA08</accession>
<reference evidence="3" key="3">
    <citation type="submission" date="2025-09" db="UniProtKB">
        <authorList>
            <consortium name="Ensembl"/>
        </authorList>
    </citation>
    <scope>IDENTIFICATION</scope>
</reference>
<dbReference type="SUPFAM" id="SSF50729">
    <property type="entry name" value="PH domain-like"/>
    <property type="match status" value="1"/>
</dbReference>
<dbReference type="AlphaFoldDB" id="A0A3Q1IA08"/>
<feature type="region of interest" description="Disordered" evidence="1">
    <location>
        <begin position="210"/>
        <end position="512"/>
    </location>
</feature>
<feature type="domain" description="PH" evidence="2">
    <location>
        <begin position="17"/>
        <end position="120"/>
    </location>
</feature>
<dbReference type="PANTHER" id="PTHR15871">
    <property type="entry name" value="PH DOMAIN-CONTAINING PROTEIN"/>
    <property type="match status" value="1"/>
</dbReference>
<dbReference type="GeneID" id="113174208"/>
<dbReference type="FunCoup" id="A0A3Q1IA08">
    <property type="interactions" value="8"/>
</dbReference>
<proteinExistence type="predicted"/>
<dbReference type="Proteomes" id="UP000265040">
    <property type="component" value="Chromosome 3"/>
</dbReference>
<dbReference type="InParanoid" id="A0A3Q1IA08"/>
<organism evidence="3 4">
    <name type="scientific">Anabas testudineus</name>
    <name type="common">Climbing perch</name>
    <name type="synonym">Anthias testudineus</name>
    <dbReference type="NCBI Taxonomy" id="64144"/>
    <lineage>
        <taxon>Eukaryota</taxon>
        <taxon>Metazoa</taxon>
        <taxon>Chordata</taxon>
        <taxon>Craniata</taxon>
        <taxon>Vertebrata</taxon>
        <taxon>Euteleostomi</taxon>
        <taxon>Actinopterygii</taxon>
        <taxon>Neopterygii</taxon>
        <taxon>Teleostei</taxon>
        <taxon>Neoteleostei</taxon>
        <taxon>Acanthomorphata</taxon>
        <taxon>Anabantaria</taxon>
        <taxon>Anabantiformes</taxon>
        <taxon>Anabantoidei</taxon>
        <taxon>Anabantidae</taxon>
        <taxon>Anabas</taxon>
    </lineage>
</organism>
<sequence>MEDGVKEEPAQSKELKFLGKAGWVKKAHGRVLTSYKDRYIHVEKTELVVYENEDLQNCLERLDLENYDKCHELKSPFTKKHRLIVIRSPKSANKVHDLKFQVTTAEEKESWIKALTDAINRAKNKVFDEVTVDESSNLEHVTRTRPKGNRNRRPPTRIHMKEVADVSSDGILRLDLDLEDAVMPNGTHYTNVDGTENHKEATASTLLSTVSEAAEEQSEPSAKQEPQTEPEISPQKKVIKPPMPPTKEAKLSSSVPDDEPDKNDGPEKKVLKPPMPPSKEAKPSTSSTEETTEGANAEISEKSPDVKKKTGPPPTPPNKPTSQPTPHPPAPPSKNKKPHHPAANLGQGTANENEEEDNRNETTGAAKESDHSASTEAIDKDDKIPQLNIQVSEEETGETFSSVSNNESPILPEPLRESNSPPIEGQDFTTPLKTASDSVGSSLQAEEALPKIEPPSVVVSSNDPFSDNLILSHLPGENKKKAEEKSVDSGQHSDDDSEGSGSEDLLAASTAALRGSHTGLDILEASEDNVEVSVNRRPTQATSKQQVLSKVCRRSVPIPPAKPSAKVRSASIGDLLSDSSTCIQVSKHTSPGAGSNRPPSDEVMKLETEVALEIEKTSELLSRVSQSPGGGDGEAMPEDLLAKALEKLKTADHVLKEVKKLKCTKNLNNRKSW</sequence>
<reference evidence="3" key="1">
    <citation type="submission" date="2021-04" db="EMBL/GenBank/DDBJ databases">
        <authorList>
            <consortium name="Wellcome Sanger Institute Data Sharing"/>
        </authorList>
    </citation>
    <scope>NUCLEOTIDE SEQUENCE [LARGE SCALE GENOMIC DNA]</scope>
</reference>
<dbReference type="Gene3D" id="2.30.29.30">
    <property type="entry name" value="Pleckstrin-homology domain (PH domain)/Phosphotyrosine-binding domain (PTB)"/>
    <property type="match status" value="1"/>
</dbReference>
<evidence type="ECO:0000259" key="2">
    <source>
        <dbReference type="PROSITE" id="PS50003"/>
    </source>
</evidence>